<dbReference type="SUPFAM" id="SSF54534">
    <property type="entry name" value="FKBP-like"/>
    <property type="match status" value="2"/>
</dbReference>
<dbReference type="Gene3D" id="1.10.4030.10">
    <property type="entry name" value="Porin chaperone SurA, peptide-binding domain"/>
    <property type="match status" value="1"/>
</dbReference>
<dbReference type="EMBL" id="FXUL01000013">
    <property type="protein sequence ID" value="SMP67536.1"/>
    <property type="molecule type" value="Genomic_DNA"/>
</dbReference>
<dbReference type="HAMAP" id="MF_01183">
    <property type="entry name" value="Chaperone_SurA"/>
    <property type="match status" value="1"/>
</dbReference>
<comment type="caution">
    <text evidence="10">The sequence shown here is derived from an EMBL/GenBank/DDBJ whole genome shotgun (WGS) entry which is preliminary data.</text>
</comment>
<sequence precursor="true">MKIQRTSRSKPNPVRRVRLMPALLCALLAAPPSWSQSLKVPNAAPGSGAPRLGATAPAPAATSPAPSSTATSTSAQRVRPIDAIVAVVNNEVITGQELEARMQTVEARLKSQGVTVPPRAQFQQQLLERMIVDRAQLQLAKESGLRVEDPLLDAAVARIAEQNGLTLADFRKRIEADGVTFSRFREDIRNEILLQRLREREVDSKVQITESEIDNFMAAGGAAQGAQPEVNLAQILVRIPENASAEQISQRRQRAEEALQQLRSGADFARVAATYSDAADALKGGEIGWRTLDRLPQIFVDAIADRRENELVVAKSANGFHILRVLGRRTSTPAKAGAPVAAVTQTHARHILIKVNQVVPANEARRKLTELKERLDNKAATFPELARLYSNDGSAAKGGDLGWLYPGDTVPEFERAMDALQPGQVSEPIESPFGYHLIQVIERKTNDVSQERQRTQARQALRERKIEEETEEWLRQLRDRTYVEYRAEELGAAAGRK</sequence>
<evidence type="ECO:0000256" key="6">
    <source>
        <dbReference type="ARBA" id="ARBA00023235"/>
    </source>
</evidence>
<dbReference type="PANTHER" id="PTHR47637:SF1">
    <property type="entry name" value="CHAPERONE SURA"/>
    <property type="match status" value="1"/>
</dbReference>
<evidence type="ECO:0000256" key="1">
    <source>
        <dbReference type="ARBA" id="ARBA00022729"/>
    </source>
</evidence>
<reference evidence="10 11" key="1">
    <citation type="submission" date="2017-05" db="EMBL/GenBank/DDBJ databases">
        <authorList>
            <person name="Varghese N."/>
            <person name="Submissions S."/>
        </authorList>
    </citation>
    <scope>NUCLEOTIDE SEQUENCE [LARGE SCALE GENOMIC DNA]</scope>
    <source>
        <strain evidence="10 11">DSM 26001</strain>
    </source>
</reference>
<keyword evidence="4 7" id="KW-0697">Rotamase</keyword>
<keyword evidence="11" id="KW-1185">Reference proteome</keyword>
<feature type="chain" id="PRO_5044901949" description="Chaperone SurA" evidence="7">
    <location>
        <begin position="36"/>
        <end position="497"/>
    </location>
</feature>
<organism evidence="10 11">
    <name type="scientific">Noviherbaspirillum suwonense</name>
    <dbReference type="NCBI Taxonomy" id="1224511"/>
    <lineage>
        <taxon>Bacteria</taxon>
        <taxon>Pseudomonadati</taxon>
        <taxon>Pseudomonadota</taxon>
        <taxon>Betaproteobacteria</taxon>
        <taxon>Burkholderiales</taxon>
        <taxon>Oxalobacteraceae</taxon>
        <taxon>Noviherbaspirillum</taxon>
    </lineage>
</organism>
<dbReference type="PROSITE" id="PS50198">
    <property type="entry name" value="PPIC_PPIASE_2"/>
    <property type="match status" value="2"/>
</dbReference>
<dbReference type="EC" id="5.2.1.8" evidence="7"/>
<evidence type="ECO:0000256" key="7">
    <source>
        <dbReference type="HAMAP-Rule" id="MF_01183"/>
    </source>
</evidence>
<protein>
    <recommendedName>
        <fullName evidence="7">Chaperone SurA</fullName>
    </recommendedName>
    <alternativeName>
        <fullName evidence="7">Peptidyl-prolyl cis-trans isomerase SurA</fullName>
        <shortName evidence="7">PPIase SurA</shortName>
        <ecNumber evidence="7">5.2.1.8</ecNumber>
    </alternativeName>
    <alternativeName>
        <fullName evidence="7">Rotamase SurA</fullName>
    </alternativeName>
</protein>
<evidence type="ECO:0000256" key="3">
    <source>
        <dbReference type="ARBA" id="ARBA00022764"/>
    </source>
</evidence>
<dbReference type="Pfam" id="PF00639">
    <property type="entry name" value="Rotamase"/>
    <property type="match status" value="1"/>
</dbReference>
<dbReference type="InterPro" id="IPR027304">
    <property type="entry name" value="Trigger_fact/SurA_dom_sf"/>
</dbReference>
<name>A0ABY1QCS4_9BURK</name>
<proteinExistence type="inferred from homology"/>
<dbReference type="PANTHER" id="PTHR47637">
    <property type="entry name" value="CHAPERONE SURA"/>
    <property type="match status" value="1"/>
</dbReference>
<evidence type="ECO:0000313" key="10">
    <source>
        <dbReference type="EMBL" id="SMP67536.1"/>
    </source>
</evidence>
<keyword evidence="6 7" id="KW-0413">Isomerase</keyword>
<dbReference type="InterPro" id="IPR050280">
    <property type="entry name" value="OMP_Chaperone_SurA"/>
</dbReference>
<feature type="signal peptide" evidence="7">
    <location>
        <begin position="1"/>
        <end position="35"/>
    </location>
</feature>
<comment type="domain">
    <text evidence="7">The PPIase activity resides only in the second parvulin domain. The N-terminal region and the C-terminal tail are necessary and sufficient for the chaperone activity of SurA. The PPIase activity is dispensable for SurA to function as a chaperone. The N-terminal region and the C-terminal tail are also required for porin recognition.</text>
</comment>
<feature type="domain" description="PpiC" evidence="9">
    <location>
        <begin position="343"/>
        <end position="442"/>
    </location>
</feature>
<feature type="compositionally biased region" description="Low complexity" evidence="8">
    <location>
        <begin position="54"/>
        <end position="75"/>
    </location>
</feature>
<comment type="catalytic activity">
    <reaction evidence="7">
        <text>[protein]-peptidylproline (omega=180) = [protein]-peptidylproline (omega=0)</text>
        <dbReference type="Rhea" id="RHEA:16237"/>
        <dbReference type="Rhea" id="RHEA-COMP:10747"/>
        <dbReference type="Rhea" id="RHEA-COMP:10748"/>
        <dbReference type="ChEBI" id="CHEBI:83833"/>
        <dbReference type="ChEBI" id="CHEBI:83834"/>
        <dbReference type="EC" id="5.2.1.8"/>
    </reaction>
</comment>
<comment type="function">
    <text evidence="7">Chaperone involved in the correct folding and assembly of outer membrane proteins. Recognizes specific patterns of aromatic residues and the orientation of their side chains, which are found more frequently in integral outer membrane proteins. May act in both early periplasmic and late outer membrane-associated steps of protein maturation.</text>
</comment>
<evidence type="ECO:0000313" key="11">
    <source>
        <dbReference type="Proteomes" id="UP001158049"/>
    </source>
</evidence>
<gene>
    <name evidence="7" type="primary">surA</name>
    <name evidence="10" type="ORF">SAMN06295970_1133</name>
</gene>
<dbReference type="SUPFAM" id="SSF109998">
    <property type="entry name" value="Triger factor/SurA peptide-binding domain-like"/>
    <property type="match status" value="1"/>
</dbReference>
<feature type="region of interest" description="Disordered" evidence="8">
    <location>
        <begin position="36"/>
        <end position="75"/>
    </location>
</feature>
<comment type="subcellular location">
    <subcellularLocation>
        <location evidence="7">Periplasm</location>
    </subcellularLocation>
    <text evidence="7">Is capable of associating with the outer membrane.</text>
</comment>
<keyword evidence="5 7" id="KW-0143">Chaperone</keyword>
<feature type="domain" description="PpiC" evidence="9">
    <location>
        <begin position="227"/>
        <end position="327"/>
    </location>
</feature>
<dbReference type="InterPro" id="IPR015391">
    <property type="entry name" value="SurA_N"/>
</dbReference>
<keyword evidence="2 7" id="KW-0677">Repeat</keyword>
<dbReference type="InterPro" id="IPR046357">
    <property type="entry name" value="PPIase_dom_sf"/>
</dbReference>
<dbReference type="InterPro" id="IPR000297">
    <property type="entry name" value="PPIase_PpiC"/>
</dbReference>
<evidence type="ECO:0000256" key="4">
    <source>
        <dbReference type="ARBA" id="ARBA00023110"/>
    </source>
</evidence>
<dbReference type="Pfam" id="PF09312">
    <property type="entry name" value="SurA_N"/>
    <property type="match status" value="1"/>
</dbReference>
<keyword evidence="1 7" id="KW-0732">Signal</keyword>
<evidence type="ECO:0000256" key="2">
    <source>
        <dbReference type="ARBA" id="ARBA00022737"/>
    </source>
</evidence>
<evidence type="ECO:0000256" key="5">
    <source>
        <dbReference type="ARBA" id="ARBA00023186"/>
    </source>
</evidence>
<evidence type="ECO:0000259" key="9">
    <source>
        <dbReference type="PROSITE" id="PS50198"/>
    </source>
</evidence>
<dbReference type="RefSeq" id="WP_283443351.1">
    <property type="nucleotide sequence ID" value="NZ_FXUL01000013.1"/>
</dbReference>
<dbReference type="Proteomes" id="UP001158049">
    <property type="component" value="Unassembled WGS sequence"/>
</dbReference>
<dbReference type="Gene3D" id="3.10.50.40">
    <property type="match status" value="2"/>
</dbReference>
<evidence type="ECO:0000256" key="8">
    <source>
        <dbReference type="SAM" id="MobiDB-lite"/>
    </source>
</evidence>
<accession>A0ABY1QCS4</accession>
<dbReference type="InterPro" id="IPR023034">
    <property type="entry name" value="PPIase_SurA"/>
</dbReference>
<dbReference type="Pfam" id="PF13616">
    <property type="entry name" value="Rotamase_3"/>
    <property type="match status" value="1"/>
</dbReference>
<keyword evidence="3 7" id="KW-0574">Periplasm</keyword>